<accession>A0A1E7FCH1</accession>
<evidence type="ECO:0000256" key="5">
    <source>
        <dbReference type="ARBA" id="ARBA00023136"/>
    </source>
</evidence>
<protein>
    <recommendedName>
        <fullName evidence="7">EamA domain-containing protein</fullName>
    </recommendedName>
</protein>
<proteinExistence type="predicted"/>
<dbReference type="KEGG" id="fcy:FRACYDRAFT_269507"/>
<dbReference type="EMBL" id="KV784359">
    <property type="protein sequence ID" value="OEU15834.1"/>
    <property type="molecule type" value="Genomic_DNA"/>
</dbReference>
<evidence type="ECO:0000256" key="1">
    <source>
        <dbReference type="ARBA" id="ARBA00004651"/>
    </source>
</evidence>
<dbReference type="SUPFAM" id="SSF103481">
    <property type="entry name" value="Multidrug resistance efflux transporter EmrE"/>
    <property type="match status" value="2"/>
</dbReference>
<name>A0A1E7FCH1_9STRA</name>
<dbReference type="InterPro" id="IPR000620">
    <property type="entry name" value="EamA_dom"/>
</dbReference>
<dbReference type="OrthoDB" id="2017960at2759"/>
<evidence type="ECO:0000256" key="2">
    <source>
        <dbReference type="ARBA" id="ARBA00022475"/>
    </source>
</evidence>
<dbReference type="Pfam" id="PF00892">
    <property type="entry name" value="EamA"/>
    <property type="match status" value="1"/>
</dbReference>
<gene>
    <name evidence="8" type="ORF">FRACYDRAFT_269507</name>
</gene>
<feature type="transmembrane region" description="Helical" evidence="6">
    <location>
        <begin position="180"/>
        <end position="200"/>
    </location>
</feature>
<dbReference type="InParanoid" id="A0A1E7FCH1"/>
<feature type="domain" description="EamA" evidence="7">
    <location>
        <begin position="140"/>
        <end position="252"/>
    </location>
</feature>
<dbReference type="InterPro" id="IPR051258">
    <property type="entry name" value="Diverse_Substrate_Transporter"/>
</dbReference>
<reference evidence="8 9" key="1">
    <citation type="submission" date="2016-09" db="EMBL/GenBank/DDBJ databases">
        <title>Extensive genetic diversity and differential bi-allelic expression allows diatom success in the polar Southern Ocean.</title>
        <authorList>
            <consortium name="DOE Joint Genome Institute"/>
            <person name="Mock T."/>
            <person name="Otillar R.P."/>
            <person name="Strauss J."/>
            <person name="Dupont C."/>
            <person name="Frickenhaus S."/>
            <person name="Maumus F."/>
            <person name="Mcmullan M."/>
            <person name="Sanges R."/>
            <person name="Schmutz J."/>
            <person name="Toseland A."/>
            <person name="Valas R."/>
            <person name="Veluchamy A."/>
            <person name="Ward B.J."/>
            <person name="Allen A."/>
            <person name="Barry K."/>
            <person name="Falciatore A."/>
            <person name="Ferrante M."/>
            <person name="Fortunato A.E."/>
            <person name="Gloeckner G."/>
            <person name="Gruber A."/>
            <person name="Hipkin R."/>
            <person name="Janech M."/>
            <person name="Kroth P."/>
            <person name="Leese F."/>
            <person name="Lindquist E."/>
            <person name="Lyon B.R."/>
            <person name="Martin J."/>
            <person name="Mayer C."/>
            <person name="Parker M."/>
            <person name="Quesneville H."/>
            <person name="Raymond J."/>
            <person name="Uhlig C."/>
            <person name="Valentin K.U."/>
            <person name="Worden A.Z."/>
            <person name="Armbrust E.V."/>
            <person name="Bowler C."/>
            <person name="Green B."/>
            <person name="Moulton V."/>
            <person name="Van Oosterhout C."/>
            <person name="Grigoriev I."/>
        </authorList>
    </citation>
    <scope>NUCLEOTIDE SEQUENCE [LARGE SCALE GENOMIC DNA]</scope>
    <source>
        <strain evidence="8 9">CCMP1102</strain>
    </source>
</reference>
<keyword evidence="2" id="KW-1003">Cell membrane</keyword>
<keyword evidence="3 6" id="KW-0812">Transmembrane</keyword>
<dbReference type="PANTHER" id="PTHR42920:SF5">
    <property type="entry name" value="EAMA DOMAIN-CONTAINING PROTEIN"/>
    <property type="match status" value="1"/>
</dbReference>
<keyword evidence="9" id="KW-1185">Reference proteome</keyword>
<organism evidence="8 9">
    <name type="scientific">Fragilariopsis cylindrus CCMP1102</name>
    <dbReference type="NCBI Taxonomy" id="635003"/>
    <lineage>
        <taxon>Eukaryota</taxon>
        <taxon>Sar</taxon>
        <taxon>Stramenopiles</taxon>
        <taxon>Ochrophyta</taxon>
        <taxon>Bacillariophyta</taxon>
        <taxon>Bacillariophyceae</taxon>
        <taxon>Bacillariophycidae</taxon>
        <taxon>Bacillariales</taxon>
        <taxon>Bacillariaceae</taxon>
        <taxon>Fragilariopsis</taxon>
    </lineage>
</organism>
<evidence type="ECO:0000256" key="6">
    <source>
        <dbReference type="SAM" id="Phobius"/>
    </source>
</evidence>
<keyword evidence="5 6" id="KW-0472">Membrane</keyword>
<evidence type="ECO:0000256" key="4">
    <source>
        <dbReference type="ARBA" id="ARBA00022989"/>
    </source>
</evidence>
<comment type="subcellular location">
    <subcellularLocation>
        <location evidence="1">Cell membrane</location>
        <topology evidence="1">Multi-pass membrane protein</topology>
    </subcellularLocation>
</comment>
<feature type="transmembrane region" description="Helical" evidence="6">
    <location>
        <begin position="52"/>
        <end position="75"/>
    </location>
</feature>
<dbReference type="GO" id="GO:0005886">
    <property type="term" value="C:plasma membrane"/>
    <property type="evidence" value="ECO:0007669"/>
    <property type="project" value="UniProtKB-SubCell"/>
</dbReference>
<keyword evidence="4 6" id="KW-1133">Transmembrane helix</keyword>
<evidence type="ECO:0000256" key="3">
    <source>
        <dbReference type="ARBA" id="ARBA00022692"/>
    </source>
</evidence>
<evidence type="ECO:0000259" key="7">
    <source>
        <dbReference type="Pfam" id="PF00892"/>
    </source>
</evidence>
<dbReference type="Proteomes" id="UP000095751">
    <property type="component" value="Unassembled WGS sequence"/>
</dbReference>
<dbReference type="PANTHER" id="PTHR42920">
    <property type="entry name" value="OS03G0707200 PROTEIN-RELATED"/>
    <property type="match status" value="1"/>
</dbReference>
<dbReference type="AlphaFoldDB" id="A0A1E7FCH1"/>
<evidence type="ECO:0000313" key="8">
    <source>
        <dbReference type="EMBL" id="OEU15834.1"/>
    </source>
</evidence>
<evidence type="ECO:0000313" key="9">
    <source>
        <dbReference type="Proteomes" id="UP000095751"/>
    </source>
</evidence>
<dbReference type="InterPro" id="IPR037185">
    <property type="entry name" value="EmrE-like"/>
</dbReference>
<feature type="transmembrane region" description="Helical" evidence="6">
    <location>
        <begin position="236"/>
        <end position="254"/>
    </location>
</feature>
<sequence>MWNSFGYVAQAVGLETTLASKSAFLCSMAVVIVPLLDWIAGKKLIPRQWIGAMVALVGVAFLELGGASVSVSAGVSDTGVAVSGFSALTSEITPGDLLSMVQPFAFGLGFWRMEKAMNLYPEEAPRMTAAQLMAVFISSLMYGLYTLDVFDSTSLAGLQSSIATIETSFPWKEWFTDPSILFSLFWTGCITTALTIYMETLALETLSASETTLIFSTEPLWGTAVAVALMGEQVGMNAAVGGSLILAACLYSNLGIDGLQSMLKQGIDSIKEKGQSINPS</sequence>
<feature type="transmembrane region" description="Helical" evidence="6">
    <location>
        <begin position="22"/>
        <end position="40"/>
    </location>
</feature>